<evidence type="ECO:0000256" key="5">
    <source>
        <dbReference type="ARBA" id="ARBA00022999"/>
    </source>
</evidence>
<keyword evidence="17" id="KW-0808">Transferase</keyword>
<evidence type="ECO:0000259" key="14">
    <source>
        <dbReference type="PROSITE" id="PS50001"/>
    </source>
</evidence>
<dbReference type="Gene3D" id="1.10.555.10">
    <property type="entry name" value="Rho GTPase activation protein"/>
    <property type="match status" value="1"/>
</dbReference>
<dbReference type="GO" id="GO:0005942">
    <property type="term" value="C:phosphatidylinositol 3-kinase complex"/>
    <property type="evidence" value="ECO:0007669"/>
    <property type="project" value="TreeGrafter"/>
</dbReference>
<dbReference type="Pfam" id="PF00017">
    <property type="entry name" value="SH2"/>
    <property type="match status" value="2"/>
</dbReference>
<dbReference type="AlphaFoldDB" id="A0A7K9A1X7"/>
<feature type="domain" description="SH3" evidence="15">
    <location>
        <begin position="2"/>
        <end position="77"/>
    </location>
</feature>
<keyword evidence="18" id="KW-1185">Reference proteome</keyword>
<dbReference type="InterPro" id="IPR001452">
    <property type="entry name" value="SH3_domain"/>
</dbReference>
<reference evidence="17 18" key="1">
    <citation type="submission" date="2019-09" db="EMBL/GenBank/DDBJ databases">
        <title>Bird 10,000 Genomes (B10K) Project - Family phase.</title>
        <authorList>
            <person name="Zhang G."/>
        </authorList>
    </citation>
    <scope>NUCLEOTIDE SEQUENCE [LARGE SCALE GENOMIC DNA]</scope>
    <source>
        <strain evidence="17">B10K-DU-001-02</strain>
        <tissue evidence="17">Muscle</tissue>
    </source>
</reference>
<dbReference type="SMART" id="SM00324">
    <property type="entry name" value="RhoGAP"/>
    <property type="match status" value="1"/>
</dbReference>
<evidence type="ECO:0000256" key="6">
    <source>
        <dbReference type="ARBA" id="ARBA00057933"/>
    </source>
</evidence>
<dbReference type="GO" id="GO:0016301">
    <property type="term" value="F:kinase activity"/>
    <property type="evidence" value="ECO:0007669"/>
    <property type="project" value="UniProtKB-KW"/>
</dbReference>
<comment type="subunit">
    <text evidence="7">Heterodimer of a regulatory subunit PIK3R3 and a p110 catalytic subunit (PIK3CA, PIK3CB or PIK3CD). Interacts with AXL.</text>
</comment>
<dbReference type="CDD" id="cd09942">
    <property type="entry name" value="SH2_nSH2_p85_like"/>
    <property type="match status" value="1"/>
</dbReference>
<keyword evidence="2 11" id="KW-0728">SH3 domain</keyword>
<dbReference type="SMART" id="SM00252">
    <property type="entry name" value="SH2"/>
    <property type="match status" value="2"/>
</dbReference>
<dbReference type="CDD" id="cd12925">
    <property type="entry name" value="iSH2_PIK3R3"/>
    <property type="match status" value="1"/>
</dbReference>
<dbReference type="Pfam" id="PF16454">
    <property type="entry name" value="PI3K_P85_iSH2"/>
    <property type="match status" value="1"/>
</dbReference>
<feature type="compositionally biased region" description="Pro residues" evidence="13">
    <location>
        <begin position="298"/>
        <end position="307"/>
    </location>
</feature>
<dbReference type="FunFam" id="1.10.287.1490:FF:000001">
    <property type="entry name" value="Putative phosphatidylinositol 3-kinase regulatory subunit alpha"/>
    <property type="match status" value="1"/>
</dbReference>
<dbReference type="PROSITE" id="PS50238">
    <property type="entry name" value="RHOGAP"/>
    <property type="match status" value="1"/>
</dbReference>
<accession>A0A7K9A1X7</accession>
<dbReference type="PRINTS" id="PR00678">
    <property type="entry name" value="PI3KINASEP85"/>
</dbReference>
<evidence type="ECO:0000256" key="7">
    <source>
        <dbReference type="ARBA" id="ARBA00066175"/>
    </source>
</evidence>
<protein>
    <recommendedName>
        <fullName evidence="8">Phosphatidylinositol 3-kinase regulatory subunit gamma</fullName>
    </recommendedName>
    <alternativeName>
        <fullName evidence="9">p55PIK</fullName>
    </alternativeName>
</protein>
<dbReference type="Proteomes" id="UP000591535">
    <property type="component" value="Unassembled WGS sequence"/>
</dbReference>
<dbReference type="PANTHER" id="PTHR10155:SF2">
    <property type="entry name" value="PHOSPHATIDYLINOSITOL 3-KINASE REGULATORY SUBUNIT GAMMA"/>
    <property type="match status" value="1"/>
</dbReference>
<feature type="domain" description="Rho-GAP" evidence="16">
    <location>
        <begin position="109"/>
        <end position="287"/>
    </location>
</feature>
<comment type="function">
    <text evidence="6">Binds to activated (phosphorylated) protein-tyrosine kinases through its SH2 domain and regulates their kinase activity. During insulin stimulation, it also binds to IRS-1.</text>
</comment>
<evidence type="ECO:0000256" key="12">
    <source>
        <dbReference type="SAM" id="Coils"/>
    </source>
</evidence>
<dbReference type="InterPro" id="IPR000198">
    <property type="entry name" value="RhoGAP_dom"/>
</dbReference>
<comment type="caution">
    <text evidence="17">The sequence shown here is derived from an EMBL/GenBank/DDBJ whole genome shotgun (WGS) entry which is preliminary data.</text>
</comment>
<keyword evidence="17" id="KW-0418">Kinase</keyword>
<feature type="region of interest" description="Disordered" evidence="13">
    <location>
        <begin position="294"/>
        <end position="316"/>
    </location>
</feature>
<dbReference type="FunFam" id="2.30.30.40:FF:000075">
    <property type="entry name" value="phosphatidylinositol 3-kinase regulatory subunit alpha"/>
    <property type="match status" value="1"/>
</dbReference>
<dbReference type="InterPro" id="IPR008936">
    <property type="entry name" value="Rho_GTPase_activation_prot"/>
</dbReference>
<dbReference type="Pfam" id="PF00620">
    <property type="entry name" value="RhoGAP"/>
    <property type="match status" value="1"/>
</dbReference>
<feature type="non-terminal residue" evidence="17">
    <location>
        <position position="1"/>
    </location>
</feature>
<feature type="coiled-coil region" evidence="12">
    <location>
        <begin position="444"/>
        <end position="471"/>
    </location>
</feature>
<evidence type="ECO:0000256" key="4">
    <source>
        <dbReference type="ARBA" id="ARBA00022737"/>
    </source>
</evidence>
<dbReference type="PROSITE" id="PS50002">
    <property type="entry name" value="SH3"/>
    <property type="match status" value="1"/>
</dbReference>
<dbReference type="Gene3D" id="1.10.287.1490">
    <property type="match status" value="1"/>
</dbReference>
<dbReference type="FunFam" id="3.30.505.10:FF:000017">
    <property type="entry name" value="Phosphatidylinositol 3-kinase regulatory subunit gamma b"/>
    <property type="match status" value="1"/>
</dbReference>
<keyword evidence="4" id="KW-0677">Repeat</keyword>
<dbReference type="SMART" id="SM00326">
    <property type="entry name" value="SH3"/>
    <property type="match status" value="1"/>
</dbReference>
<dbReference type="GO" id="GO:0046854">
    <property type="term" value="P:phosphatidylinositol phosphate biosynthetic process"/>
    <property type="evidence" value="ECO:0007669"/>
    <property type="project" value="TreeGrafter"/>
</dbReference>
<dbReference type="Gene3D" id="2.30.30.40">
    <property type="entry name" value="SH3 Domains"/>
    <property type="match status" value="1"/>
</dbReference>
<comment type="similarity">
    <text evidence="1">Belongs to the PI3K p85 subunit family.</text>
</comment>
<evidence type="ECO:0000256" key="2">
    <source>
        <dbReference type="ARBA" id="ARBA00022443"/>
    </source>
</evidence>
<dbReference type="CDD" id="cd09930">
    <property type="entry name" value="SH2_cSH2_p85_like"/>
    <property type="match status" value="1"/>
</dbReference>
<feature type="domain" description="SH2" evidence="14">
    <location>
        <begin position="328"/>
        <end position="423"/>
    </location>
</feature>
<feature type="non-terminal residue" evidence="17">
    <location>
        <position position="721"/>
    </location>
</feature>
<evidence type="ECO:0000256" key="3">
    <source>
        <dbReference type="ARBA" id="ARBA00022553"/>
    </source>
</evidence>
<dbReference type="FunFam" id="3.30.505.10:FF:000006">
    <property type="entry name" value="Phosphatidylinositol 3-kinase regulatory subunit alpha"/>
    <property type="match status" value="1"/>
</dbReference>
<dbReference type="InterPro" id="IPR035020">
    <property type="entry name" value="PI3kinase_P85_cSH2"/>
</dbReference>
<organism evidence="17 18">
    <name type="scientific">Grallaria varia</name>
    <name type="common">variegated antpitta</name>
    <dbReference type="NCBI Taxonomy" id="117165"/>
    <lineage>
        <taxon>Eukaryota</taxon>
        <taxon>Metazoa</taxon>
        <taxon>Chordata</taxon>
        <taxon>Craniata</taxon>
        <taxon>Vertebrata</taxon>
        <taxon>Euteleostomi</taxon>
        <taxon>Archelosauria</taxon>
        <taxon>Archosauria</taxon>
        <taxon>Dinosauria</taxon>
        <taxon>Saurischia</taxon>
        <taxon>Theropoda</taxon>
        <taxon>Coelurosauria</taxon>
        <taxon>Aves</taxon>
        <taxon>Neognathae</taxon>
        <taxon>Neoaves</taxon>
        <taxon>Telluraves</taxon>
        <taxon>Australaves</taxon>
        <taxon>Passeriformes</taxon>
        <taxon>Formicariidae</taxon>
        <taxon>Grallaria</taxon>
    </lineage>
</organism>
<dbReference type="EMBL" id="VWZG01008302">
    <property type="protein sequence ID" value="NXG21107.1"/>
    <property type="molecule type" value="Genomic_DNA"/>
</dbReference>
<evidence type="ECO:0000256" key="1">
    <source>
        <dbReference type="ARBA" id="ARBA00009442"/>
    </source>
</evidence>
<dbReference type="SUPFAM" id="SSF50044">
    <property type="entry name" value="SH3-domain"/>
    <property type="match status" value="1"/>
</dbReference>
<dbReference type="PROSITE" id="PS50001">
    <property type="entry name" value="SH2"/>
    <property type="match status" value="2"/>
</dbReference>
<dbReference type="GO" id="GO:0046935">
    <property type="term" value="F:1-phosphatidylinositol-3-kinase regulator activity"/>
    <property type="evidence" value="ECO:0007669"/>
    <property type="project" value="TreeGrafter"/>
</dbReference>
<evidence type="ECO:0000313" key="17">
    <source>
        <dbReference type="EMBL" id="NXG21107.1"/>
    </source>
</evidence>
<dbReference type="GO" id="GO:0008286">
    <property type="term" value="P:insulin receptor signaling pathway"/>
    <property type="evidence" value="ECO:0007669"/>
    <property type="project" value="TreeGrafter"/>
</dbReference>
<dbReference type="Gene3D" id="3.30.505.10">
    <property type="entry name" value="SH2 domain"/>
    <property type="match status" value="2"/>
</dbReference>
<gene>
    <name evidence="17" type="primary">Pik3r1_1</name>
    <name evidence="17" type="ORF">GRAVAR_R07500</name>
</gene>
<evidence type="ECO:0000256" key="11">
    <source>
        <dbReference type="PROSITE-ProRule" id="PRU00192"/>
    </source>
</evidence>
<keyword evidence="3" id="KW-0597">Phosphoprotein</keyword>
<dbReference type="InterPro" id="IPR000980">
    <property type="entry name" value="SH2"/>
</dbReference>
<proteinExistence type="inferred from homology"/>
<dbReference type="PRINTS" id="PR00401">
    <property type="entry name" value="SH2DOMAIN"/>
</dbReference>
<dbReference type="InterPro" id="IPR036860">
    <property type="entry name" value="SH2_dom_sf"/>
</dbReference>
<evidence type="ECO:0000259" key="16">
    <source>
        <dbReference type="PROSITE" id="PS50238"/>
    </source>
</evidence>
<evidence type="ECO:0000256" key="8">
    <source>
        <dbReference type="ARBA" id="ARBA00071518"/>
    </source>
</evidence>
<dbReference type="PANTHER" id="PTHR10155">
    <property type="entry name" value="PHOSPHATIDYLINOSITOL 3-KINASE REGULATORY SUBUNIT"/>
    <property type="match status" value="1"/>
</dbReference>
<name>A0A7K9A1X7_9PASS</name>
<dbReference type="InterPro" id="IPR035022">
    <property type="entry name" value="PI3kinase_P85_nSH2"/>
</dbReference>
<feature type="domain" description="SH2" evidence="14">
    <location>
        <begin position="621"/>
        <end position="715"/>
    </location>
</feature>
<keyword evidence="12" id="KW-0175">Coiled coil</keyword>
<evidence type="ECO:0000259" key="15">
    <source>
        <dbReference type="PROSITE" id="PS50002"/>
    </source>
</evidence>
<evidence type="ECO:0000256" key="9">
    <source>
        <dbReference type="ARBA" id="ARBA00082483"/>
    </source>
</evidence>
<dbReference type="InterPro" id="IPR036028">
    <property type="entry name" value="SH3-like_dom_sf"/>
</dbReference>
<dbReference type="InterPro" id="IPR032498">
    <property type="entry name" value="PI3K_P85_iSH2"/>
</dbReference>
<evidence type="ECO:0000256" key="10">
    <source>
        <dbReference type="PROSITE-ProRule" id="PRU00191"/>
    </source>
</evidence>
<dbReference type="SUPFAM" id="SSF55550">
    <property type="entry name" value="SH2 domain"/>
    <property type="match status" value="2"/>
</dbReference>
<evidence type="ECO:0000256" key="13">
    <source>
        <dbReference type="SAM" id="MobiDB-lite"/>
    </source>
</evidence>
<sequence length="721" mass="82411">SSDGLQYRALYEYQKDREEDLALCPGDVLTVSRAGLLSSPNYKDGDERNPQGWLHGINERTKERGDFPGTYVEYLGPTRITATATKARPRPLPLPPAGTPTPWGLPGQAELAEHPTLPEQALQTVARLIEALEKQGMEELQAHGLMVPAGSLPADASAVDMDLYEAQTLADALKWYLQELPSPLIPSALYSDLVHMAQETSGLEECGQRARALLAPPALPQPQALLLRQLAHHFCHLCQGTHRGRFSPRLLGELFGELLLRPAAARTDSHTQAAYVQGCEESTDIAFYPDLKAARPSTLPPKPPKPMTPVNTNGIKDNSGFSLQEAEWYWGDISREEVNDKLRDMPDGTFLVRDASTKMQGDYTLTLRKGGNNKLIKIYHRDGKYGFSDPLTFNSVVELINHYRNESLAQYNPKLDVKLMYPVSRYQQDQLVKEDNIDAVGKKLQEYHAQYQEKSKEYDKLYEEYTRTSQEIQMKRTAIEAFNETIKIFEEQCHSQERYSKEYIERFRREGNDKEIERIMMNYEKLKSRLGEIHDSKMRLEQDLKKQALDNRETDKKMNSIKPDLIQLRKIRDQYLVWLNHKGVRQKRINDWLGIKNENIDDTYFVNEEDENLPHHDEKTWFVGDLNRIQAEDLLCGKPDGAFLIRESSKKGCYACSVVADGEVKHCVIYNTPRGYGFAEPYNLYSTLKDLVLHYQQTSLVQHNDSLNVRLAYPVYAQMPP</sequence>
<evidence type="ECO:0000313" key="18">
    <source>
        <dbReference type="Proteomes" id="UP000591535"/>
    </source>
</evidence>
<keyword evidence="5 10" id="KW-0727">SH2 domain</keyword>
<dbReference type="SUPFAM" id="SSF48350">
    <property type="entry name" value="GTPase activation domain, GAP"/>
    <property type="match status" value="1"/>
</dbReference>